<dbReference type="InterPro" id="IPR006115">
    <property type="entry name" value="6PGDH_NADP-bd"/>
</dbReference>
<evidence type="ECO:0000259" key="6">
    <source>
        <dbReference type="Pfam" id="PF14833"/>
    </source>
</evidence>
<keyword evidence="2" id="KW-0560">Oxidoreductase</keyword>
<dbReference type="InterPro" id="IPR013328">
    <property type="entry name" value="6PGD_dom2"/>
</dbReference>
<evidence type="ECO:0000256" key="1">
    <source>
        <dbReference type="ARBA" id="ARBA00009080"/>
    </source>
</evidence>
<name>A0A848L7K8_9ACTN</name>
<dbReference type="AlphaFoldDB" id="A0A848L7K8"/>
<evidence type="ECO:0000259" key="5">
    <source>
        <dbReference type="Pfam" id="PF03446"/>
    </source>
</evidence>
<reference evidence="7 8" key="1">
    <citation type="submission" date="2020-04" db="EMBL/GenBank/DDBJ databases">
        <title>Gordonia sp. nov. TBRC 11910.</title>
        <authorList>
            <person name="Suriyachadkun C."/>
        </authorList>
    </citation>
    <scope>NUCLEOTIDE SEQUENCE [LARGE SCALE GENOMIC DNA]</scope>
    <source>
        <strain evidence="7 8">TBRC 11910</strain>
    </source>
</reference>
<dbReference type="Proteomes" id="UP000550729">
    <property type="component" value="Unassembled WGS sequence"/>
</dbReference>
<dbReference type="Pfam" id="PF14833">
    <property type="entry name" value="NAD_binding_11"/>
    <property type="match status" value="1"/>
</dbReference>
<dbReference type="InterPro" id="IPR015815">
    <property type="entry name" value="HIBADH-related"/>
</dbReference>
<feature type="domain" description="3-hydroxyisobutyrate dehydrogenase-like NAD-binding" evidence="6">
    <location>
        <begin position="166"/>
        <end position="285"/>
    </location>
</feature>
<dbReference type="GO" id="GO:0016491">
    <property type="term" value="F:oxidoreductase activity"/>
    <property type="evidence" value="ECO:0007669"/>
    <property type="project" value="UniProtKB-KW"/>
</dbReference>
<dbReference type="PANTHER" id="PTHR43060:SF15">
    <property type="entry name" value="3-HYDROXYISOBUTYRATE DEHYDROGENASE-LIKE 1, MITOCHONDRIAL-RELATED"/>
    <property type="match status" value="1"/>
</dbReference>
<protein>
    <submittedName>
        <fullName evidence="7">NAD(P)-dependent oxidoreductase</fullName>
    </submittedName>
</protein>
<proteinExistence type="inferred from homology"/>
<comment type="similarity">
    <text evidence="1">Belongs to the HIBADH-related family.</text>
</comment>
<sequence length="290" mass="29754">MTATVGFVGTGAMGTAMVERLIDQGYDVVVHNRTRDHAQRVLDAGAHWSATPAGVAEAEIVLTCLRDTSAVRTTYLGPVGLLRSGRPGQIFVEHGTFAPAAAAEIAAQAQRGGAHFLAAPVSGGVEGARSGSLAIMVGGSREGYNTARNILAALSSEPTLVGGPTAGLGLKLVNQLLTSAHMAVAAEAAALVEDLDIELDLASGILRRSWGSSAMMERTFGLLDAGRTEDTGATVRGMREVLDLVADLVRDKGIDAAVFDAGRSRFAAADADGLGAADPAALVRLARAVR</sequence>
<evidence type="ECO:0000256" key="4">
    <source>
        <dbReference type="PIRSR" id="PIRSR000103-1"/>
    </source>
</evidence>
<dbReference type="Pfam" id="PF03446">
    <property type="entry name" value="NAD_binding_2"/>
    <property type="match status" value="1"/>
</dbReference>
<organism evidence="7 8">
    <name type="scientific">Gordonia asplenii</name>
    <dbReference type="NCBI Taxonomy" id="2725283"/>
    <lineage>
        <taxon>Bacteria</taxon>
        <taxon>Bacillati</taxon>
        <taxon>Actinomycetota</taxon>
        <taxon>Actinomycetes</taxon>
        <taxon>Mycobacteriales</taxon>
        <taxon>Gordoniaceae</taxon>
        <taxon>Gordonia</taxon>
    </lineage>
</organism>
<accession>A0A848L7K8</accession>
<dbReference type="InterPro" id="IPR029154">
    <property type="entry name" value="HIBADH-like_NADP-bd"/>
</dbReference>
<feature type="active site" evidence="4">
    <location>
        <position position="171"/>
    </location>
</feature>
<dbReference type="InterPro" id="IPR008927">
    <property type="entry name" value="6-PGluconate_DH-like_C_sf"/>
</dbReference>
<feature type="domain" description="6-phosphogluconate dehydrogenase NADP-binding" evidence="5">
    <location>
        <begin position="4"/>
        <end position="160"/>
    </location>
</feature>
<dbReference type="GO" id="GO:0050661">
    <property type="term" value="F:NADP binding"/>
    <property type="evidence" value="ECO:0007669"/>
    <property type="project" value="InterPro"/>
</dbReference>
<dbReference type="EMBL" id="JABBNB010000024">
    <property type="protein sequence ID" value="NMO03558.1"/>
    <property type="molecule type" value="Genomic_DNA"/>
</dbReference>
<dbReference type="InterPro" id="IPR036291">
    <property type="entry name" value="NAD(P)-bd_dom_sf"/>
</dbReference>
<dbReference type="SUPFAM" id="SSF48179">
    <property type="entry name" value="6-phosphogluconate dehydrogenase C-terminal domain-like"/>
    <property type="match status" value="1"/>
</dbReference>
<dbReference type="Gene3D" id="3.40.50.720">
    <property type="entry name" value="NAD(P)-binding Rossmann-like Domain"/>
    <property type="match status" value="1"/>
</dbReference>
<keyword evidence="3" id="KW-0520">NAD</keyword>
<comment type="caution">
    <text evidence="7">The sequence shown here is derived from an EMBL/GenBank/DDBJ whole genome shotgun (WGS) entry which is preliminary data.</text>
</comment>
<keyword evidence="8" id="KW-1185">Reference proteome</keyword>
<dbReference type="SUPFAM" id="SSF51735">
    <property type="entry name" value="NAD(P)-binding Rossmann-fold domains"/>
    <property type="match status" value="1"/>
</dbReference>
<gene>
    <name evidence="7" type="ORF">HH308_20280</name>
</gene>
<dbReference type="PANTHER" id="PTHR43060">
    <property type="entry name" value="3-HYDROXYISOBUTYRATE DEHYDROGENASE-LIKE 1, MITOCHONDRIAL-RELATED"/>
    <property type="match status" value="1"/>
</dbReference>
<dbReference type="PIRSF" id="PIRSF000103">
    <property type="entry name" value="HIBADH"/>
    <property type="match status" value="1"/>
</dbReference>
<dbReference type="Gene3D" id="1.10.1040.10">
    <property type="entry name" value="N-(1-d-carboxylethyl)-l-norvaline Dehydrogenase, domain 2"/>
    <property type="match status" value="1"/>
</dbReference>
<evidence type="ECO:0000256" key="3">
    <source>
        <dbReference type="ARBA" id="ARBA00023027"/>
    </source>
</evidence>
<evidence type="ECO:0000256" key="2">
    <source>
        <dbReference type="ARBA" id="ARBA00023002"/>
    </source>
</evidence>
<dbReference type="GO" id="GO:0051287">
    <property type="term" value="F:NAD binding"/>
    <property type="evidence" value="ECO:0007669"/>
    <property type="project" value="InterPro"/>
</dbReference>
<evidence type="ECO:0000313" key="8">
    <source>
        <dbReference type="Proteomes" id="UP000550729"/>
    </source>
</evidence>
<evidence type="ECO:0000313" key="7">
    <source>
        <dbReference type="EMBL" id="NMO03558.1"/>
    </source>
</evidence>
<dbReference type="RefSeq" id="WP_170196063.1">
    <property type="nucleotide sequence ID" value="NZ_JABBNB010000024.1"/>
</dbReference>